<evidence type="ECO:0000256" key="1">
    <source>
        <dbReference type="SAM" id="Phobius"/>
    </source>
</evidence>
<name>A0A286TW72_9BACT</name>
<organism evidence="2 3">
    <name type="scientific">Candidatus Scalindua japonica</name>
    <dbReference type="NCBI Taxonomy" id="1284222"/>
    <lineage>
        <taxon>Bacteria</taxon>
        <taxon>Pseudomonadati</taxon>
        <taxon>Planctomycetota</taxon>
        <taxon>Candidatus Brocadiia</taxon>
        <taxon>Candidatus Brocadiales</taxon>
        <taxon>Candidatus Scalinduaceae</taxon>
        <taxon>Candidatus Scalindua</taxon>
    </lineage>
</organism>
<comment type="caution">
    <text evidence="2">The sequence shown here is derived from an EMBL/GenBank/DDBJ whole genome shotgun (WGS) entry which is preliminary data.</text>
</comment>
<feature type="transmembrane region" description="Helical" evidence="1">
    <location>
        <begin position="289"/>
        <end position="309"/>
    </location>
</feature>
<reference evidence="2 3" key="1">
    <citation type="journal article" date="2017" name="Environ. Microbiol. Rep.">
        <title>Genetic diversity of marine anaerobic ammonium-oxidizing bacteria as revealed by genomic and proteomic analyses of 'Candidatus Scalindua japonica'.</title>
        <authorList>
            <person name="Oshiki M."/>
            <person name="Mizuto K."/>
            <person name="Kimura Z."/>
            <person name="Kindaichi T."/>
            <person name="Satoh H."/>
            <person name="Okabe S."/>
        </authorList>
    </citation>
    <scope>NUCLEOTIDE SEQUENCE [LARGE SCALE GENOMIC DNA]</scope>
    <source>
        <strain evidence="3">husup-a2</strain>
    </source>
</reference>
<evidence type="ECO:0000313" key="3">
    <source>
        <dbReference type="Proteomes" id="UP000218542"/>
    </source>
</evidence>
<dbReference type="RefSeq" id="WP_096893405.1">
    <property type="nucleotide sequence ID" value="NZ_BAOS01000005.1"/>
</dbReference>
<keyword evidence="1" id="KW-0472">Membrane</keyword>
<keyword evidence="3" id="KW-1185">Reference proteome</keyword>
<accession>A0A286TW72</accession>
<keyword evidence="1" id="KW-1133">Transmembrane helix</keyword>
<keyword evidence="1" id="KW-0812">Transmembrane</keyword>
<dbReference type="OrthoDB" id="237591at2"/>
<protein>
    <submittedName>
        <fullName evidence="2">Archaeal/vacuolar-type H+-ATPase subunit I</fullName>
    </submittedName>
</protein>
<feature type="transmembrane region" description="Helical" evidence="1">
    <location>
        <begin position="350"/>
        <end position="375"/>
    </location>
</feature>
<feature type="transmembrane region" description="Helical" evidence="1">
    <location>
        <begin position="396"/>
        <end position="416"/>
    </location>
</feature>
<evidence type="ECO:0000313" key="2">
    <source>
        <dbReference type="EMBL" id="GAX60125.1"/>
    </source>
</evidence>
<feature type="transmembrane region" description="Helical" evidence="1">
    <location>
        <begin position="20"/>
        <end position="38"/>
    </location>
</feature>
<dbReference type="Proteomes" id="UP000218542">
    <property type="component" value="Unassembled WGS sequence"/>
</dbReference>
<dbReference type="AlphaFoldDB" id="A0A286TW72"/>
<sequence>MPDVIETLFNDLRSSRKKMNRLLGVGLTFALIAHFYVVESYFEYKKREFVLTASLKEKSVQFEQLSSQSDMLKKLNQKISEALKHAQVQIKEYPVHLRGVLPKIQNTLSSQTTDNTFQQSAPAKVDGLSIPSEVTEFAPAVSWYVNTWFNNLIDKLKDEIVIPIKQAKIILNNDDGFHLNDIAQQAITDIKTFLNGLDPGFWEKYSGPVSKESATIGLMEVVDKSFGLVKKEVSKFVNEVENKLNIVKIELEENDKKLVKSQTLKKKLDKRINSLESPFGRIPVDLPELMKLFPILLVGLIITIAVTFYKGMKLQSIFNVQLKKNNTTDNDDNIIKSLADCWYLPTYTTIFYPFILGICVAIIIGIYIRSSLLVITEPAFIIPFSSDEVNILGRNIFLISYICGAITIFGSLYFIVKNCKTK</sequence>
<proteinExistence type="predicted"/>
<gene>
    <name evidence="2" type="ORF">SCALIN_C05_0210</name>
</gene>
<dbReference type="EMBL" id="BAOS01000005">
    <property type="protein sequence ID" value="GAX60125.1"/>
    <property type="molecule type" value="Genomic_DNA"/>
</dbReference>